<dbReference type="Proteomes" id="UP000466442">
    <property type="component" value="Unassembled WGS sequence"/>
</dbReference>
<sequence>MSYGDGWHDVIEESPASRESGKPSIEQHLTFLHFAEDGKLLLGSCNFVDRTHTGSIWAFSQPDLPVTAENSIARHLCASPVSSGIFVGVNQVIVAEDTGIVVSYQLSEFENNVVHFVPQHYTQPHDSWVTSLSLCHGGSDVISGGADMRINVLEGKGSAVKTSYYPAHAELISCVAASPDNSSVFASCSMDRTTLLWDTRISRPAKAIVEGDCGYTAVAWKNENYLAIGSEMGMVHVYDVRSLESVHDLPLQKMPVHKLAFSNAGLLASCSDSTDIRLWRFESNKMLLPESQHSMFIRDLAWHPKSETLYSCGLDGNVFCYPFS</sequence>
<accession>A0A6A4IMU7</accession>
<dbReference type="InterPro" id="IPR036322">
    <property type="entry name" value="WD40_repeat_dom_sf"/>
</dbReference>
<dbReference type="PANTHER" id="PTHR46853">
    <property type="entry name" value="METHYLOSOME PROTEIN 50"/>
    <property type="match status" value="1"/>
</dbReference>
<dbReference type="GO" id="GO:0034709">
    <property type="term" value="C:methylosome"/>
    <property type="evidence" value="ECO:0007669"/>
    <property type="project" value="TreeGrafter"/>
</dbReference>
<dbReference type="PROSITE" id="PS50294">
    <property type="entry name" value="WD_REPEATS_REGION"/>
    <property type="match status" value="1"/>
</dbReference>
<reference evidence="3" key="1">
    <citation type="journal article" date="2021" name="Mol. Ecol. Resour.">
        <title>Apolygus lucorum genome provides insights into omnivorousness and mesophyll feeding.</title>
        <authorList>
            <person name="Liu Y."/>
            <person name="Liu H."/>
            <person name="Wang H."/>
            <person name="Huang T."/>
            <person name="Liu B."/>
            <person name="Yang B."/>
            <person name="Yin L."/>
            <person name="Li B."/>
            <person name="Zhang Y."/>
            <person name="Zhang S."/>
            <person name="Jiang F."/>
            <person name="Zhang X."/>
            <person name="Ren Y."/>
            <person name="Wang B."/>
            <person name="Wang S."/>
            <person name="Lu Y."/>
            <person name="Wu K."/>
            <person name="Fan W."/>
            <person name="Wang G."/>
        </authorList>
    </citation>
    <scope>NUCLEOTIDE SEQUENCE</scope>
    <source>
        <strain evidence="3">12Hb</strain>
    </source>
</reference>
<gene>
    <name evidence="3" type="ORF">GE061_005432</name>
</gene>
<evidence type="ECO:0000313" key="3">
    <source>
        <dbReference type="EMBL" id="KAF6200985.1"/>
    </source>
</evidence>
<dbReference type="SUPFAM" id="SSF50978">
    <property type="entry name" value="WD40 repeat-like"/>
    <property type="match status" value="1"/>
</dbReference>
<dbReference type="SMART" id="SM00320">
    <property type="entry name" value="WD40"/>
    <property type="match status" value="5"/>
</dbReference>
<dbReference type="OrthoDB" id="10260946at2759"/>
<evidence type="ECO:0000256" key="2">
    <source>
        <dbReference type="ARBA" id="ARBA00022490"/>
    </source>
</evidence>
<comment type="caution">
    <text evidence="3">The sequence shown here is derived from an EMBL/GenBank/DDBJ whole genome shotgun (WGS) entry which is preliminary data.</text>
</comment>
<dbReference type="EMBL" id="WIXP02000013">
    <property type="protein sequence ID" value="KAF6200985.1"/>
    <property type="molecule type" value="Genomic_DNA"/>
</dbReference>
<dbReference type="PROSITE" id="PS50082">
    <property type="entry name" value="WD_REPEATS_2"/>
    <property type="match status" value="1"/>
</dbReference>
<comment type="subcellular location">
    <subcellularLocation>
        <location evidence="1">Cytoplasm</location>
    </subcellularLocation>
</comment>
<evidence type="ECO:0000256" key="1">
    <source>
        <dbReference type="ARBA" id="ARBA00004496"/>
    </source>
</evidence>
<proteinExistence type="predicted"/>
<protein>
    <submittedName>
        <fullName evidence="3">Uncharacterized protein</fullName>
    </submittedName>
</protein>
<evidence type="ECO:0000313" key="4">
    <source>
        <dbReference type="Proteomes" id="UP000466442"/>
    </source>
</evidence>
<dbReference type="Pfam" id="PF00400">
    <property type="entry name" value="WD40"/>
    <property type="match status" value="3"/>
</dbReference>
<name>A0A6A4IMU7_APOLU</name>
<dbReference type="InterPro" id="IPR052139">
    <property type="entry name" value="Methylosome_Comp_WDR77"/>
</dbReference>
<dbReference type="AlphaFoldDB" id="A0A6A4IMU7"/>
<organism evidence="3 4">
    <name type="scientific">Apolygus lucorum</name>
    <name type="common">Small green plant bug</name>
    <name type="synonym">Lygocoris lucorum</name>
    <dbReference type="NCBI Taxonomy" id="248454"/>
    <lineage>
        <taxon>Eukaryota</taxon>
        <taxon>Metazoa</taxon>
        <taxon>Ecdysozoa</taxon>
        <taxon>Arthropoda</taxon>
        <taxon>Hexapoda</taxon>
        <taxon>Insecta</taxon>
        <taxon>Pterygota</taxon>
        <taxon>Neoptera</taxon>
        <taxon>Paraneoptera</taxon>
        <taxon>Hemiptera</taxon>
        <taxon>Heteroptera</taxon>
        <taxon>Panheteroptera</taxon>
        <taxon>Cimicomorpha</taxon>
        <taxon>Miridae</taxon>
        <taxon>Mirini</taxon>
        <taxon>Apolygus</taxon>
    </lineage>
</organism>
<keyword evidence="2" id="KW-0963">Cytoplasm</keyword>
<dbReference type="PANTHER" id="PTHR46853:SF1">
    <property type="entry name" value="METHYLOSOME PROTEIN 50"/>
    <property type="match status" value="1"/>
</dbReference>
<dbReference type="GO" id="GO:0007309">
    <property type="term" value="P:oocyte axis specification"/>
    <property type="evidence" value="ECO:0007669"/>
    <property type="project" value="TreeGrafter"/>
</dbReference>
<dbReference type="InterPro" id="IPR015943">
    <property type="entry name" value="WD40/YVTN_repeat-like_dom_sf"/>
</dbReference>
<keyword evidence="4" id="KW-1185">Reference proteome</keyword>
<dbReference type="InterPro" id="IPR001680">
    <property type="entry name" value="WD40_rpt"/>
</dbReference>
<dbReference type="Gene3D" id="2.130.10.10">
    <property type="entry name" value="YVTN repeat-like/Quinoprotein amine dehydrogenase"/>
    <property type="match status" value="1"/>
</dbReference>